<proteinExistence type="predicted"/>
<comment type="caution">
    <text evidence="1">The sequence shown here is derived from an EMBL/GenBank/DDBJ whole genome shotgun (WGS) entry which is preliminary data.</text>
</comment>
<reference evidence="1" key="1">
    <citation type="journal article" date="2016" name="Appl. Microbiol. Biotechnol.">
        <title>Adhesion of the genome-sequenced Lactococcus lactis subsp. cremoris IBB477 strain is mediated by specific molecular determinants.</title>
        <authorList>
            <person name="Radziwill-Bienkowska J.M."/>
            <person name="Le D.T."/>
            <person name="Szczesny P."/>
            <person name="Duviau M.P."/>
            <person name="Aleksandrzak-Piekarczyk T."/>
            <person name="Loubiere P."/>
            <person name="Mercier-Bonin M."/>
            <person name="Bardowski J.K."/>
            <person name="Kowalczyk M."/>
        </authorList>
    </citation>
    <scope>NUCLEOTIDE SEQUENCE [LARGE SCALE GENOMIC DNA]</scope>
    <source>
        <strain evidence="1">IBB477</strain>
    </source>
</reference>
<sequence length="247" mass="28829">MIDEEKEVIDHFANYEVEIIKEGVGVCGVHHCNLWQVQKEVLSIEGNFKGGEKRNYQPHFCPQCQNEHKDRRLVEYGASPEYGTDVTKPQEVDYFEKLRLQKGVDLRKDVIVKYNYSDELSVINTDNFIKWIIDNLGQTVKVKTIRPDKYTEQRRNRFMSDEEKQKFLKLKFDIETADILILNSLADYAEKDIDDVNALLLSTKDTCSLVILSIPESDSRLDRLPIRLRNRMKKAQIMNISSKGIQR</sequence>
<dbReference type="RefSeq" id="WP_075070375.1">
    <property type="nucleotide sequence ID" value="NZ_CM007353.1"/>
</dbReference>
<dbReference type="Proteomes" id="UP000176236">
    <property type="component" value="Chromosome"/>
</dbReference>
<dbReference type="AlphaFoldDB" id="A0A1E7G724"/>
<dbReference type="EMBL" id="JMMZ01000004">
    <property type="protein sequence ID" value="OEU40721.1"/>
    <property type="molecule type" value="Genomic_DNA"/>
</dbReference>
<accession>A0A1E7G724</accession>
<protein>
    <submittedName>
        <fullName evidence="1">Uncharacterized protein</fullName>
    </submittedName>
</protein>
<gene>
    <name evidence="1" type="ORF">AJ89_02185</name>
</gene>
<organism evidence="1">
    <name type="scientific">Lactococcus cremoris subsp. cremoris IBB477</name>
    <dbReference type="NCBI Taxonomy" id="1449093"/>
    <lineage>
        <taxon>Bacteria</taxon>
        <taxon>Bacillati</taxon>
        <taxon>Bacillota</taxon>
        <taxon>Bacilli</taxon>
        <taxon>Lactobacillales</taxon>
        <taxon>Streptococcaceae</taxon>
        <taxon>Lactococcus</taxon>
        <taxon>Lactococcus cremoris subsp. cremoris</taxon>
    </lineage>
</organism>
<name>A0A1E7G724_LACLC</name>
<evidence type="ECO:0000313" key="1">
    <source>
        <dbReference type="EMBL" id="OEU40721.1"/>
    </source>
</evidence>